<dbReference type="Pfam" id="PF13517">
    <property type="entry name" value="FG-GAP_3"/>
    <property type="match status" value="3"/>
</dbReference>
<dbReference type="InterPro" id="IPR028994">
    <property type="entry name" value="Integrin_alpha_N"/>
</dbReference>
<dbReference type="Proteomes" id="UP000663881">
    <property type="component" value="Unassembled WGS sequence"/>
</dbReference>
<evidence type="ECO:0000313" key="6">
    <source>
        <dbReference type="EMBL" id="CAF3885490.1"/>
    </source>
</evidence>
<evidence type="ECO:0000313" key="2">
    <source>
        <dbReference type="EMBL" id="CAF1006875.1"/>
    </source>
</evidence>
<evidence type="ECO:0000313" key="4">
    <source>
        <dbReference type="EMBL" id="CAF1069391.1"/>
    </source>
</evidence>
<dbReference type="EMBL" id="CAJNOE010000170">
    <property type="protein sequence ID" value="CAF1006875.1"/>
    <property type="molecule type" value="Genomic_DNA"/>
</dbReference>
<sequence length="356" mass="35950">MFATPVSYDASSGSIPSGVAVGDFNGDGKIDIVTTNYLANNIGIFLNHGDGTFATQVPYDTGSGSTPPHVALGDFNGDGKIDIVTANFGTVNIGIFLNHGDGTFATQVTYTTGSGSTPYGIAVADFNGDGKIDVVTANYRANSITILLNNGDGTFPTQVIYTTGSGTLPIGVTVGDFNGDGKIDIVTANGGTNNIGVFINNGAGTFATLVTYDAGSGSRPGTPAVGDFNGDGKIDIVSANSGTANIGVFINNGAGTFATQVTYTTGSGSTPYGIAVADFNGDGKIDIVTANGVTDNIETFLNNGAGTFAIQVTYDADSGSASYAIAVGDFNGDGKIDIVSTNRDTSSIDVFLQVNV</sequence>
<dbReference type="EMBL" id="CAJNOG010000175">
    <property type="protein sequence ID" value="CAF1041023.1"/>
    <property type="molecule type" value="Genomic_DNA"/>
</dbReference>
<evidence type="ECO:0000313" key="5">
    <source>
        <dbReference type="EMBL" id="CAF3772989.1"/>
    </source>
</evidence>
<dbReference type="Proteomes" id="UP000663868">
    <property type="component" value="Unassembled WGS sequence"/>
</dbReference>
<dbReference type="Gene3D" id="2.30.30.100">
    <property type="match status" value="5"/>
</dbReference>
<comment type="caution">
    <text evidence="6">The sequence shown here is derived from an EMBL/GenBank/DDBJ whole genome shotgun (WGS) entry which is preliminary data.</text>
</comment>
<dbReference type="EMBL" id="CAJNON010000176">
    <property type="protein sequence ID" value="CAF1069391.1"/>
    <property type="molecule type" value="Genomic_DNA"/>
</dbReference>
<protein>
    <submittedName>
        <fullName evidence="6">Uncharacterized protein</fullName>
    </submittedName>
</protein>
<dbReference type="SUPFAM" id="SSF69318">
    <property type="entry name" value="Integrin alpha N-terminal domain"/>
    <property type="match status" value="1"/>
</dbReference>
<dbReference type="Proteomes" id="UP000663860">
    <property type="component" value="Unassembled WGS sequence"/>
</dbReference>
<dbReference type="PANTHER" id="PTHR46580:SF4">
    <property type="entry name" value="ATP_GTP-BINDING PROTEIN"/>
    <property type="match status" value="1"/>
</dbReference>
<keyword evidence="1" id="KW-0732">Signal</keyword>
<reference evidence="6" key="1">
    <citation type="submission" date="2021-02" db="EMBL/GenBank/DDBJ databases">
        <authorList>
            <person name="Nowell W R."/>
        </authorList>
    </citation>
    <scope>NUCLEOTIDE SEQUENCE</scope>
</reference>
<dbReference type="EMBL" id="CAJOAY010003008">
    <property type="protein sequence ID" value="CAF3995738.1"/>
    <property type="molecule type" value="Genomic_DNA"/>
</dbReference>
<evidence type="ECO:0000256" key="1">
    <source>
        <dbReference type="ARBA" id="ARBA00022729"/>
    </source>
</evidence>
<gene>
    <name evidence="2" type="ORF">IZO911_LOCUS17956</name>
    <name evidence="3" type="ORF">JYZ213_LOCUS18138</name>
    <name evidence="6" type="ORF">KXQ929_LOCUS21992</name>
    <name evidence="7" type="ORF">OKA104_LOCUS29482</name>
    <name evidence="5" type="ORF">OXD698_LOCUS16698</name>
    <name evidence="4" type="ORF">VCS650_LOCUS18393</name>
</gene>
<evidence type="ECO:0000313" key="3">
    <source>
        <dbReference type="EMBL" id="CAF1041023.1"/>
    </source>
</evidence>
<accession>A0A819GLN8</accession>
<dbReference type="PANTHER" id="PTHR46580">
    <property type="entry name" value="SENSOR KINASE-RELATED"/>
    <property type="match status" value="1"/>
</dbReference>
<dbReference type="Gene3D" id="2.40.128.340">
    <property type="match status" value="1"/>
</dbReference>
<dbReference type="InterPro" id="IPR013517">
    <property type="entry name" value="FG-GAP"/>
</dbReference>
<evidence type="ECO:0000313" key="8">
    <source>
        <dbReference type="Proteomes" id="UP000663868"/>
    </source>
</evidence>
<evidence type="ECO:0000313" key="7">
    <source>
        <dbReference type="EMBL" id="CAF3995738.1"/>
    </source>
</evidence>
<name>A0A819GLN8_9BILA</name>
<dbReference type="EMBL" id="CAJOBB010001651">
    <property type="protein sequence ID" value="CAF3885490.1"/>
    <property type="molecule type" value="Genomic_DNA"/>
</dbReference>
<organism evidence="6 8">
    <name type="scientific">Adineta steineri</name>
    <dbReference type="NCBI Taxonomy" id="433720"/>
    <lineage>
        <taxon>Eukaryota</taxon>
        <taxon>Metazoa</taxon>
        <taxon>Spiralia</taxon>
        <taxon>Gnathifera</taxon>
        <taxon>Rotifera</taxon>
        <taxon>Eurotatoria</taxon>
        <taxon>Bdelloidea</taxon>
        <taxon>Adinetida</taxon>
        <taxon>Adinetidae</taxon>
        <taxon>Adineta</taxon>
    </lineage>
</organism>
<dbReference type="Proteomes" id="UP000663845">
    <property type="component" value="Unassembled WGS sequence"/>
</dbReference>
<proteinExistence type="predicted"/>
<dbReference type="Proteomes" id="UP000663844">
    <property type="component" value="Unassembled WGS sequence"/>
</dbReference>
<dbReference type="Proteomes" id="UP000663891">
    <property type="component" value="Unassembled WGS sequence"/>
</dbReference>
<dbReference type="AlphaFoldDB" id="A0A819GLN8"/>
<dbReference type="EMBL" id="CAJOAZ010001155">
    <property type="protein sequence ID" value="CAF3772989.1"/>
    <property type="molecule type" value="Genomic_DNA"/>
</dbReference>
<dbReference type="OrthoDB" id="10022113at2759"/>